<evidence type="ECO:0000313" key="1">
    <source>
        <dbReference type="EMBL" id="GLC31211.1"/>
    </source>
</evidence>
<protein>
    <submittedName>
        <fullName evidence="1">Uncharacterized protein</fullName>
    </submittedName>
</protein>
<name>A0ABQ5N7N4_9CLOT</name>
<reference evidence="1 2" key="1">
    <citation type="journal article" date="2024" name="Int. J. Syst. Evol. Microbiol.">
        <title>Clostridium omnivorum sp. nov., isolated from anoxic soil under the treatment of reductive soil disinfestation.</title>
        <authorList>
            <person name="Ueki A."/>
            <person name="Tonouchi A."/>
            <person name="Kaku N."/>
            <person name="Honma S."/>
            <person name="Ueki K."/>
        </authorList>
    </citation>
    <scope>NUCLEOTIDE SEQUENCE [LARGE SCALE GENOMIC DNA]</scope>
    <source>
        <strain evidence="1 2">E14</strain>
    </source>
</reference>
<dbReference type="EMBL" id="BRXR01000001">
    <property type="protein sequence ID" value="GLC31211.1"/>
    <property type="molecule type" value="Genomic_DNA"/>
</dbReference>
<proteinExistence type="predicted"/>
<gene>
    <name evidence="1" type="ORF">bsdE14_26210</name>
</gene>
<sequence>MHCPYCNNELKYNNGELYCVTGDCFFSKHIENRFEENSDDFYNTREIKSKEVNAPEGRFYCVKCGEKMKKIGFLHEMCSSCGFEIDKLMYREIIELNPHTSF</sequence>
<keyword evidence="2" id="KW-1185">Reference proteome</keyword>
<accession>A0ABQ5N7N4</accession>
<organism evidence="1 2">
    <name type="scientific">Clostridium omnivorum</name>
    <dbReference type="NCBI Taxonomy" id="1604902"/>
    <lineage>
        <taxon>Bacteria</taxon>
        <taxon>Bacillati</taxon>
        <taxon>Bacillota</taxon>
        <taxon>Clostridia</taxon>
        <taxon>Eubacteriales</taxon>
        <taxon>Clostridiaceae</taxon>
        <taxon>Clostridium</taxon>
    </lineage>
</organism>
<dbReference type="Proteomes" id="UP001208567">
    <property type="component" value="Unassembled WGS sequence"/>
</dbReference>
<comment type="caution">
    <text evidence="1">The sequence shown here is derived from an EMBL/GenBank/DDBJ whole genome shotgun (WGS) entry which is preliminary data.</text>
</comment>
<evidence type="ECO:0000313" key="2">
    <source>
        <dbReference type="Proteomes" id="UP001208567"/>
    </source>
</evidence>